<name>A0AAV1TUQ6_9STRA</name>
<keyword evidence="8" id="KW-0472">Membrane</keyword>
<dbReference type="PANTHER" id="PTHR11733">
    <property type="entry name" value="ZINC METALLOPROTEASE FAMILY M13 NEPRILYSIN-RELATED"/>
    <property type="match status" value="1"/>
</dbReference>
<dbReference type="Gene3D" id="1.10.1380.10">
    <property type="entry name" value="Neutral endopeptidase , domain2"/>
    <property type="match status" value="1"/>
</dbReference>
<evidence type="ECO:0000256" key="6">
    <source>
        <dbReference type="ARBA" id="ARBA00022833"/>
    </source>
</evidence>
<comment type="similarity">
    <text evidence="2">Belongs to the peptidase M13 family.</text>
</comment>
<keyword evidence="7" id="KW-0482">Metalloprotease</keyword>
<dbReference type="EMBL" id="CAKLBY020000094">
    <property type="protein sequence ID" value="CAK7925985.1"/>
    <property type="molecule type" value="Genomic_DNA"/>
</dbReference>
<dbReference type="GO" id="GO:0005886">
    <property type="term" value="C:plasma membrane"/>
    <property type="evidence" value="ECO:0007669"/>
    <property type="project" value="TreeGrafter"/>
</dbReference>
<dbReference type="InterPro" id="IPR000718">
    <property type="entry name" value="Peptidase_M13"/>
</dbReference>
<keyword evidence="6" id="KW-0862">Zinc</keyword>
<keyword evidence="8" id="KW-1133">Transmembrane helix</keyword>
<dbReference type="PANTHER" id="PTHR11733:SF167">
    <property type="entry name" value="FI17812P1-RELATED"/>
    <property type="match status" value="1"/>
</dbReference>
<evidence type="ECO:0000256" key="2">
    <source>
        <dbReference type="ARBA" id="ARBA00007357"/>
    </source>
</evidence>
<evidence type="ECO:0000256" key="3">
    <source>
        <dbReference type="ARBA" id="ARBA00022670"/>
    </source>
</evidence>
<dbReference type="InterPro" id="IPR042089">
    <property type="entry name" value="Peptidase_M13_dom_2"/>
</dbReference>
<accession>A0AAV1TUQ6</accession>
<dbReference type="Pfam" id="PF01431">
    <property type="entry name" value="Peptidase_M13"/>
    <property type="match status" value="1"/>
</dbReference>
<feature type="domain" description="Peptidase M13 C-terminal" evidence="9">
    <location>
        <begin position="569"/>
        <end position="796"/>
    </location>
</feature>
<evidence type="ECO:0000259" key="9">
    <source>
        <dbReference type="Pfam" id="PF01431"/>
    </source>
</evidence>
<evidence type="ECO:0000256" key="1">
    <source>
        <dbReference type="ARBA" id="ARBA00001947"/>
    </source>
</evidence>
<dbReference type="InterPro" id="IPR018497">
    <property type="entry name" value="Peptidase_M13_C"/>
</dbReference>
<gene>
    <name evidence="11" type="ORF">PM001_LOCUS11135</name>
</gene>
<dbReference type="GO" id="GO:0046872">
    <property type="term" value="F:metal ion binding"/>
    <property type="evidence" value="ECO:0007669"/>
    <property type="project" value="UniProtKB-KW"/>
</dbReference>
<evidence type="ECO:0000313" key="12">
    <source>
        <dbReference type="Proteomes" id="UP001162060"/>
    </source>
</evidence>
<feature type="domain" description="Peptidase M13 N-terminal" evidence="10">
    <location>
        <begin position="137"/>
        <end position="516"/>
    </location>
</feature>
<dbReference type="GO" id="GO:0016485">
    <property type="term" value="P:protein processing"/>
    <property type="evidence" value="ECO:0007669"/>
    <property type="project" value="TreeGrafter"/>
</dbReference>
<evidence type="ECO:0000313" key="11">
    <source>
        <dbReference type="EMBL" id="CAK7925985.1"/>
    </source>
</evidence>
<dbReference type="Proteomes" id="UP001162060">
    <property type="component" value="Unassembled WGS sequence"/>
</dbReference>
<dbReference type="GO" id="GO:0004222">
    <property type="term" value="F:metalloendopeptidase activity"/>
    <property type="evidence" value="ECO:0007669"/>
    <property type="project" value="InterPro"/>
</dbReference>
<proteinExistence type="inferred from homology"/>
<evidence type="ECO:0000259" key="10">
    <source>
        <dbReference type="Pfam" id="PF05649"/>
    </source>
</evidence>
<dbReference type="CDD" id="cd08662">
    <property type="entry name" value="M13"/>
    <property type="match status" value="1"/>
</dbReference>
<evidence type="ECO:0000256" key="8">
    <source>
        <dbReference type="SAM" id="Phobius"/>
    </source>
</evidence>
<comment type="cofactor">
    <cofactor evidence="1">
        <name>Zn(2+)</name>
        <dbReference type="ChEBI" id="CHEBI:29105"/>
    </cofactor>
</comment>
<keyword evidence="4" id="KW-0479">Metal-binding</keyword>
<protein>
    <recommendedName>
        <fullName evidence="13">Endothelin-converting enzyme 1</fullName>
    </recommendedName>
</protein>
<dbReference type="Pfam" id="PF05649">
    <property type="entry name" value="Peptidase_M13_N"/>
    <property type="match status" value="1"/>
</dbReference>
<evidence type="ECO:0000256" key="7">
    <source>
        <dbReference type="ARBA" id="ARBA00023049"/>
    </source>
</evidence>
<comment type="caution">
    <text evidence="11">The sequence shown here is derived from an EMBL/GenBank/DDBJ whole genome shotgun (WGS) entry which is preliminary data.</text>
</comment>
<organism evidence="11 12">
    <name type="scientific">Peronospora matthiolae</name>
    <dbReference type="NCBI Taxonomy" id="2874970"/>
    <lineage>
        <taxon>Eukaryota</taxon>
        <taxon>Sar</taxon>
        <taxon>Stramenopiles</taxon>
        <taxon>Oomycota</taxon>
        <taxon>Peronosporomycetes</taxon>
        <taxon>Peronosporales</taxon>
        <taxon>Peronosporaceae</taxon>
        <taxon>Peronospora</taxon>
    </lineage>
</organism>
<feature type="transmembrane region" description="Helical" evidence="8">
    <location>
        <begin position="79"/>
        <end position="98"/>
    </location>
</feature>
<keyword evidence="5" id="KW-0378">Hydrolase</keyword>
<dbReference type="Gene3D" id="3.40.390.10">
    <property type="entry name" value="Collagenase (Catalytic Domain)"/>
    <property type="match status" value="1"/>
</dbReference>
<dbReference type="AlphaFoldDB" id="A0AAV1TUQ6"/>
<dbReference type="SUPFAM" id="SSF55486">
    <property type="entry name" value="Metalloproteases ('zincins'), catalytic domain"/>
    <property type="match status" value="1"/>
</dbReference>
<evidence type="ECO:0000256" key="5">
    <source>
        <dbReference type="ARBA" id="ARBA00022801"/>
    </source>
</evidence>
<dbReference type="PRINTS" id="PR00786">
    <property type="entry name" value="NEPRILYSIN"/>
</dbReference>
<sequence>MTRNAPDTPLFAAIKYDNGKTLLQETGVPVDVDGAVSTHHQEAQDDKQSLVNCKKLQGFQEDADDSSPPVFKHTKKSHASWTIGSLGMLLLVAFIPVIRGGPLHPPKELQEDTTDAADWIELLPQDVVSHLDTQVDPCDDLYAFSCGSWLKQAEIPDDQSSVYLSFTTVHDENQKVLKKVMQQGWPLLGDLYDSCMNFSNTSSATADAASVSVLSPALEQIEAVTSKSELFQLAGKLSIVGSNFFTGLGVSADAREATAYALYASQTGLSLPDPQYYLDHKMFKSISDAFHAYVVELFSLVGLESHKAASQASSVISFEQTIAPLFVPKEELQDPVATYNRMTVAQAAEKYPLLVAQFMDGKGMLENLVARNASVIVQTPSFFERVGDLVTGDSVTLDTLKAVLTYQYINAHASALSEPFVQASFSFFAQTLGGQKKRAPRWKVCVQRVVDYFPDLAGKYFALHRFDKASERLADQLVMHVQASFEKDLEHVDWLDEPTRQGAIDKLGNMTNLIGYSNRTEHFPHKLRGDAPLVKNMRMIWKHYFDRDVARIGRRVVRNEWAMTGADENAYYQPTANQIAVPAGILQRPFFAREQHPARNFGAICSIIGHELTHGFDASGRQFDGGGNLRDWWSNDTETKFLQRTDCFVRQYDEFAVTSGDDQDKVLGHVNGNFTLSENIADNGGLKLSFHAYRTYVAKQAKELNKINEDEATTVLQSQPKLDIPADVADKLFFISFAQEFCSKVSDASMIEMLATDPHSPNQWRINGAASNSHDFARVFSCPAGSPMNPTKKCKLW</sequence>
<keyword evidence="8" id="KW-0812">Transmembrane</keyword>
<evidence type="ECO:0008006" key="13">
    <source>
        <dbReference type="Google" id="ProtNLM"/>
    </source>
</evidence>
<keyword evidence="3" id="KW-0645">Protease</keyword>
<dbReference type="InterPro" id="IPR024079">
    <property type="entry name" value="MetalloPept_cat_dom_sf"/>
</dbReference>
<dbReference type="PROSITE" id="PS51885">
    <property type="entry name" value="NEPRILYSIN"/>
    <property type="match status" value="1"/>
</dbReference>
<dbReference type="InterPro" id="IPR008753">
    <property type="entry name" value="Peptidase_M13_N"/>
</dbReference>
<evidence type="ECO:0000256" key="4">
    <source>
        <dbReference type="ARBA" id="ARBA00022723"/>
    </source>
</evidence>
<reference evidence="11" key="1">
    <citation type="submission" date="2024-01" db="EMBL/GenBank/DDBJ databases">
        <authorList>
            <person name="Webb A."/>
        </authorList>
    </citation>
    <scope>NUCLEOTIDE SEQUENCE</scope>
    <source>
        <strain evidence="11">Pm1</strain>
    </source>
</reference>